<keyword evidence="2" id="KW-0328">Glycosyltransferase</keyword>
<dbReference type="Gene3D" id="3.90.550.10">
    <property type="entry name" value="Spore Coat Polysaccharide Biosynthesis Protein SpsA, Chain A"/>
    <property type="match status" value="1"/>
</dbReference>
<dbReference type="PANTHER" id="PTHR43179">
    <property type="entry name" value="RHAMNOSYLTRANSFERASE WBBL"/>
    <property type="match status" value="1"/>
</dbReference>
<comment type="caution">
    <text evidence="5">The sequence shown here is derived from an EMBL/GenBank/DDBJ whole genome shotgun (WGS) entry which is preliminary data.</text>
</comment>
<dbReference type="Pfam" id="PF00535">
    <property type="entry name" value="Glycos_transf_2"/>
    <property type="match status" value="1"/>
</dbReference>
<organism evidence="5 6">
    <name type="scientific">Hyphomonas oceanitis SCH89</name>
    <dbReference type="NCBI Taxonomy" id="1280953"/>
    <lineage>
        <taxon>Bacteria</taxon>
        <taxon>Pseudomonadati</taxon>
        <taxon>Pseudomonadota</taxon>
        <taxon>Alphaproteobacteria</taxon>
        <taxon>Hyphomonadales</taxon>
        <taxon>Hyphomonadaceae</taxon>
        <taxon>Hyphomonas</taxon>
    </lineage>
</organism>
<evidence type="ECO:0000313" key="6">
    <source>
        <dbReference type="Proteomes" id="UP000024942"/>
    </source>
</evidence>
<dbReference type="STRING" id="1280953.HOC_19241"/>
<evidence type="ECO:0000256" key="3">
    <source>
        <dbReference type="ARBA" id="ARBA00022679"/>
    </source>
</evidence>
<reference evidence="5 6" key="1">
    <citation type="journal article" date="2014" name="Antonie Van Leeuwenhoek">
        <title>Hyphomonas beringensis sp. nov. and Hyphomonas chukchiensis sp. nov., isolated from surface seawater of the Bering Sea and Chukchi Sea.</title>
        <authorList>
            <person name="Li C."/>
            <person name="Lai Q."/>
            <person name="Li G."/>
            <person name="Dong C."/>
            <person name="Wang J."/>
            <person name="Liao Y."/>
            <person name="Shao Z."/>
        </authorList>
    </citation>
    <scope>NUCLEOTIDE SEQUENCE [LARGE SCALE GENOMIC DNA]</scope>
    <source>
        <strain evidence="5 6">SCH89</strain>
    </source>
</reference>
<proteinExistence type="inferred from homology"/>
<dbReference type="InterPro" id="IPR029044">
    <property type="entry name" value="Nucleotide-diphossugar_trans"/>
</dbReference>
<evidence type="ECO:0000256" key="1">
    <source>
        <dbReference type="ARBA" id="ARBA00006739"/>
    </source>
</evidence>
<accession>A0A059G1G0</accession>
<feature type="domain" description="Glycosyltransferase 2-like" evidence="4">
    <location>
        <begin position="2"/>
        <end position="167"/>
    </location>
</feature>
<sequence length="332" mass="36697">MIVNYNGGDFIQQALDSLASQTRLDFEVILVDNASSDGSIDWLDTSRLPSFKLMAEPVNHGFAAANNIAARKATGKWLVCLNPDATARPDWLQKIAEGHARHPEARMFASTQFDKMDPSRLDGVGDAYLILGIPWRGGFGRPATELPGEGECFSPCGAGAVFDRELFLAYGGFDESFFCFCEDVDLGFRLRLAGEICVFLPDAIIDHVGGGLSGRVSDFATYHGARNRVWTYAKNMPAPLFWLTLPGHVALSAYILLRGVMTGRVTQTWLGMRDGVLGLPALQLREKNRPRRKVSLWALARAMAWNPFRMSQRKAHVREFTSTKSDLGLPRA</sequence>
<dbReference type="GO" id="GO:0016757">
    <property type="term" value="F:glycosyltransferase activity"/>
    <property type="evidence" value="ECO:0007669"/>
    <property type="project" value="UniProtKB-KW"/>
</dbReference>
<evidence type="ECO:0000256" key="2">
    <source>
        <dbReference type="ARBA" id="ARBA00022676"/>
    </source>
</evidence>
<dbReference type="Proteomes" id="UP000024942">
    <property type="component" value="Unassembled WGS sequence"/>
</dbReference>
<dbReference type="AlphaFoldDB" id="A0A059G1G0"/>
<protein>
    <submittedName>
        <fullName evidence="5">Glycosyl transferase group 2 family protein</fullName>
    </submittedName>
</protein>
<dbReference type="eggNOG" id="COG1216">
    <property type="taxonomic scope" value="Bacteria"/>
</dbReference>
<evidence type="ECO:0000259" key="4">
    <source>
        <dbReference type="Pfam" id="PF00535"/>
    </source>
</evidence>
<comment type="similarity">
    <text evidence="1">Belongs to the glycosyltransferase 2 family.</text>
</comment>
<dbReference type="SUPFAM" id="SSF53448">
    <property type="entry name" value="Nucleotide-diphospho-sugar transferases"/>
    <property type="match status" value="1"/>
</dbReference>
<dbReference type="PATRIC" id="fig|1280953.3.peg.3848"/>
<name>A0A059G1G0_9PROT</name>
<dbReference type="InterPro" id="IPR001173">
    <property type="entry name" value="Glyco_trans_2-like"/>
</dbReference>
<dbReference type="CDD" id="cd04186">
    <property type="entry name" value="GT_2_like_c"/>
    <property type="match status" value="1"/>
</dbReference>
<keyword evidence="3 5" id="KW-0808">Transferase</keyword>
<evidence type="ECO:0000313" key="5">
    <source>
        <dbReference type="EMBL" id="KDA00707.1"/>
    </source>
</evidence>
<keyword evidence="6" id="KW-1185">Reference proteome</keyword>
<dbReference type="PANTHER" id="PTHR43179:SF12">
    <property type="entry name" value="GALACTOFURANOSYLTRANSFERASE GLFT2"/>
    <property type="match status" value="1"/>
</dbReference>
<dbReference type="EMBL" id="ARYL01000056">
    <property type="protein sequence ID" value="KDA00707.1"/>
    <property type="molecule type" value="Genomic_DNA"/>
</dbReference>
<gene>
    <name evidence="5" type="ORF">HOC_19241</name>
</gene>